<evidence type="ECO:0000313" key="1">
    <source>
        <dbReference type="EMBL" id="VEL10859.1"/>
    </source>
</evidence>
<name>A0A3S5CCZ2_9PLAT</name>
<comment type="caution">
    <text evidence="1">The sequence shown here is derived from an EMBL/GenBank/DDBJ whole genome shotgun (WGS) entry which is preliminary data.</text>
</comment>
<reference evidence="1" key="1">
    <citation type="submission" date="2018-11" db="EMBL/GenBank/DDBJ databases">
        <authorList>
            <consortium name="Pathogen Informatics"/>
        </authorList>
    </citation>
    <scope>NUCLEOTIDE SEQUENCE</scope>
</reference>
<accession>A0A3S5CCZ2</accession>
<sequence length="457" mass="50036">MPTQSIATSQVTAPNPTNLHFEPYSISSVHNLCRRDTRADLEAVAAAVNPNASLPDSASCVVNALKEDWSPVAESSNVQLFCQHIPCPTSSSHLISSCNTPTSSILKGRSEPTPRFCESCHHNESEHNSHIEPASRYSGTSRWFSNLTRHTRSDSSPSSVSNLDQLLGRHPRQPICCAIIISDSLHTNTGADKISSSPAHYSQSLLSSPSISFASLEGSRKARFRSSGSSHSTTLPATSLPAQDTFTLVLPFLKISSVQQFGTLNTNSFGAFAGVSNNFNTIRQKKGTSNFCLASTSPQGAIESCHRFIPSQVYILDAWPFYTVRLPDTTAWFSPRARFTIDSRTMSLEFSSAPMVPQQQVPLPATLLPPFDFPSISVSTAPLLRALLTRRIPKQSQQQSVNTMSTLSRPKDVDLIVKDRKELGLNETQVKQSEFIECVQINFINATFSILIPFVPH</sequence>
<proteinExistence type="predicted"/>
<gene>
    <name evidence="1" type="ORF">PXEA_LOCUS4299</name>
</gene>
<keyword evidence="2" id="KW-1185">Reference proteome</keyword>
<protein>
    <submittedName>
        <fullName evidence="1">Uncharacterized protein</fullName>
    </submittedName>
</protein>
<dbReference type="EMBL" id="CAAALY010010134">
    <property type="protein sequence ID" value="VEL10859.1"/>
    <property type="molecule type" value="Genomic_DNA"/>
</dbReference>
<dbReference type="Proteomes" id="UP000784294">
    <property type="component" value="Unassembled WGS sequence"/>
</dbReference>
<evidence type="ECO:0000313" key="2">
    <source>
        <dbReference type="Proteomes" id="UP000784294"/>
    </source>
</evidence>
<dbReference type="AlphaFoldDB" id="A0A3S5CCZ2"/>
<organism evidence="1 2">
    <name type="scientific">Protopolystoma xenopodis</name>
    <dbReference type="NCBI Taxonomy" id="117903"/>
    <lineage>
        <taxon>Eukaryota</taxon>
        <taxon>Metazoa</taxon>
        <taxon>Spiralia</taxon>
        <taxon>Lophotrochozoa</taxon>
        <taxon>Platyhelminthes</taxon>
        <taxon>Monogenea</taxon>
        <taxon>Polyopisthocotylea</taxon>
        <taxon>Polystomatidea</taxon>
        <taxon>Polystomatidae</taxon>
        <taxon>Protopolystoma</taxon>
    </lineage>
</organism>